<keyword evidence="1" id="KW-1133">Transmembrane helix</keyword>
<dbReference type="Proteomes" id="UP000539313">
    <property type="component" value="Unassembled WGS sequence"/>
</dbReference>
<protein>
    <recommendedName>
        <fullName evidence="2">DUF4328 domain-containing protein</fullName>
    </recommendedName>
</protein>
<keyword evidence="1" id="KW-0812">Transmembrane</keyword>
<evidence type="ECO:0000313" key="3">
    <source>
        <dbReference type="EMBL" id="MBA9004054.1"/>
    </source>
</evidence>
<dbReference type="InterPro" id="IPR025565">
    <property type="entry name" value="DUF4328"/>
</dbReference>
<name>A0A7W3MY80_9ACTN</name>
<comment type="caution">
    <text evidence="3">The sequence shown here is derived from an EMBL/GenBank/DDBJ whole genome shotgun (WGS) entry which is preliminary data.</text>
</comment>
<sequence length="227" mass="24129">MPCALCGDIIPSQVARCPACGAWARRRDFRAVGVAVFMLLGFNAFIAFGAGISLLRMNRPLAELTRDGYDAVATAQALAPYADVFTISTVLGAITGVLYLAWLWRAAGQAAGPRPYPRRWVVLGWLIPVVNLVLPPRIVHDVWVSSGRFSVAGRHSVGVLVGAWWVSLLAAVGLGQAFPNGAESLPEARFSVHLGVAAAACHALAAALCMVSVFQITRLQLDRPVAT</sequence>
<dbReference type="EMBL" id="JACJII010000001">
    <property type="protein sequence ID" value="MBA9004054.1"/>
    <property type="molecule type" value="Genomic_DNA"/>
</dbReference>
<gene>
    <name evidence="3" type="ORF">HNR21_002936</name>
</gene>
<feature type="transmembrane region" description="Helical" evidence="1">
    <location>
        <begin position="31"/>
        <end position="55"/>
    </location>
</feature>
<keyword evidence="4" id="KW-1185">Reference proteome</keyword>
<feature type="transmembrane region" description="Helical" evidence="1">
    <location>
        <begin position="84"/>
        <end position="104"/>
    </location>
</feature>
<organism evidence="3 4">
    <name type="scientific">Thermomonospora cellulosilytica</name>
    <dbReference type="NCBI Taxonomy" id="1411118"/>
    <lineage>
        <taxon>Bacteria</taxon>
        <taxon>Bacillati</taxon>
        <taxon>Actinomycetota</taxon>
        <taxon>Actinomycetes</taxon>
        <taxon>Streptosporangiales</taxon>
        <taxon>Thermomonosporaceae</taxon>
        <taxon>Thermomonospora</taxon>
    </lineage>
</organism>
<feature type="transmembrane region" description="Helical" evidence="1">
    <location>
        <begin position="190"/>
        <end position="214"/>
    </location>
</feature>
<feature type="transmembrane region" description="Helical" evidence="1">
    <location>
        <begin position="155"/>
        <end position="178"/>
    </location>
</feature>
<reference evidence="3 4" key="1">
    <citation type="submission" date="2020-08" db="EMBL/GenBank/DDBJ databases">
        <title>Sequencing the genomes of 1000 actinobacteria strains.</title>
        <authorList>
            <person name="Klenk H.-P."/>
        </authorList>
    </citation>
    <scope>NUCLEOTIDE SEQUENCE [LARGE SCALE GENOMIC DNA]</scope>
    <source>
        <strain evidence="3 4">DSM 45823</strain>
    </source>
</reference>
<evidence type="ECO:0000256" key="1">
    <source>
        <dbReference type="SAM" id="Phobius"/>
    </source>
</evidence>
<feature type="domain" description="DUF4328" evidence="2">
    <location>
        <begin position="69"/>
        <end position="218"/>
    </location>
</feature>
<dbReference type="AlphaFoldDB" id="A0A7W3MY80"/>
<dbReference type="RefSeq" id="WP_182705645.1">
    <property type="nucleotide sequence ID" value="NZ_JACJII010000001.1"/>
</dbReference>
<dbReference type="Pfam" id="PF14219">
    <property type="entry name" value="DUF4328"/>
    <property type="match status" value="1"/>
</dbReference>
<evidence type="ECO:0000259" key="2">
    <source>
        <dbReference type="Pfam" id="PF14219"/>
    </source>
</evidence>
<evidence type="ECO:0000313" key="4">
    <source>
        <dbReference type="Proteomes" id="UP000539313"/>
    </source>
</evidence>
<accession>A0A7W3MY80</accession>
<keyword evidence="1" id="KW-0472">Membrane</keyword>
<proteinExistence type="predicted"/>